<dbReference type="InterPro" id="IPR005467">
    <property type="entry name" value="His_kinase_dom"/>
</dbReference>
<proteinExistence type="predicted"/>
<evidence type="ECO:0000256" key="14">
    <source>
        <dbReference type="ARBA" id="ARBA00023026"/>
    </source>
</evidence>
<evidence type="ECO:0000256" key="9">
    <source>
        <dbReference type="ARBA" id="ARBA00022741"/>
    </source>
</evidence>
<dbReference type="GO" id="GO:0005524">
    <property type="term" value="F:ATP binding"/>
    <property type="evidence" value="ECO:0007669"/>
    <property type="project" value="UniProtKB-KW"/>
</dbReference>
<keyword evidence="12 19" id="KW-1133">Transmembrane helix</keyword>
<evidence type="ECO:0000256" key="19">
    <source>
        <dbReference type="SAM" id="Phobius"/>
    </source>
</evidence>
<dbReference type="Pfam" id="PF02518">
    <property type="entry name" value="HATPase_c"/>
    <property type="match status" value="1"/>
</dbReference>
<keyword evidence="15 19" id="KW-0472">Membrane</keyword>
<comment type="subcellular location">
    <subcellularLocation>
        <location evidence="2">Cell membrane</location>
        <topology evidence="2">Multi-pass membrane protein</topology>
    </subcellularLocation>
</comment>
<evidence type="ECO:0000256" key="13">
    <source>
        <dbReference type="ARBA" id="ARBA00023012"/>
    </source>
</evidence>
<dbReference type="EMBL" id="CP015118">
    <property type="protein sequence ID" value="ARN21879.1"/>
    <property type="molecule type" value="Genomic_DNA"/>
</dbReference>
<evidence type="ECO:0000313" key="21">
    <source>
        <dbReference type="Proteomes" id="UP000193427"/>
    </source>
</evidence>
<dbReference type="PRINTS" id="PR00344">
    <property type="entry name" value="BCTRLSENSOR"/>
</dbReference>
<evidence type="ECO:0000313" key="20">
    <source>
        <dbReference type="EMBL" id="ARN21879.1"/>
    </source>
</evidence>
<dbReference type="PROSITE" id="PS50109">
    <property type="entry name" value="HIS_KIN"/>
    <property type="match status" value="1"/>
</dbReference>
<dbReference type="PANTHER" id="PTHR45339">
    <property type="entry name" value="HYBRID SIGNAL TRANSDUCTION HISTIDINE KINASE J"/>
    <property type="match status" value="1"/>
</dbReference>
<evidence type="ECO:0000256" key="2">
    <source>
        <dbReference type="ARBA" id="ARBA00004651"/>
    </source>
</evidence>
<dbReference type="InterPro" id="IPR001789">
    <property type="entry name" value="Sig_transdc_resp-reg_receiver"/>
</dbReference>
<accession>A0A1W6LCA2</accession>
<dbReference type="Gene3D" id="3.30.565.10">
    <property type="entry name" value="Histidine kinase-like ATPase, C-terminal domain"/>
    <property type="match status" value="1"/>
</dbReference>
<comment type="function">
    <text evidence="16">Member of the two-component regulatory system BvgS/BvgA. Phosphorylates BvgA via a four-step phosphorelay in response to environmental signals.</text>
</comment>
<dbReference type="CDD" id="cd17546">
    <property type="entry name" value="REC_hyHK_CKI1_RcsC-like"/>
    <property type="match status" value="1"/>
</dbReference>
<feature type="transmembrane region" description="Helical" evidence="19">
    <location>
        <begin position="195"/>
        <end position="213"/>
    </location>
</feature>
<evidence type="ECO:0000256" key="11">
    <source>
        <dbReference type="ARBA" id="ARBA00022840"/>
    </source>
</evidence>
<dbReference type="Gene3D" id="3.40.50.2300">
    <property type="match status" value="2"/>
</dbReference>
<dbReference type="CDD" id="cd16922">
    <property type="entry name" value="HATPase_EvgS-ArcB-TorS-like"/>
    <property type="match status" value="1"/>
</dbReference>
<keyword evidence="11" id="KW-0067">ATP-binding</keyword>
<feature type="region of interest" description="Disordered" evidence="18">
    <location>
        <begin position="623"/>
        <end position="646"/>
    </location>
</feature>
<dbReference type="PANTHER" id="PTHR45339:SF1">
    <property type="entry name" value="HYBRID SIGNAL TRANSDUCTION HISTIDINE KINASE J"/>
    <property type="match status" value="1"/>
</dbReference>
<reference evidence="20 21" key="1">
    <citation type="submission" date="2016-04" db="EMBL/GenBank/DDBJ databases">
        <title>Complete genome sequence of natural rubber-degrading, novel Gram-negative bacterium, Rhizobacter gummiphilus strain NS21.</title>
        <authorList>
            <person name="Tabata M."/>
            <person name="Kasai D."/>
            <person name="Fukuda M."/>
        </authorList>
    </citation>
    <scope>NUCLEOTIDE SEQUENCE [LARGE SCALE GENOMIC DNA]</scope>
    <source>
        <strain evidence="20 21">NS21</strain>
    </source>
</reference>
<evidence type="ECO:0000256" key="17">
    <source>
        <dbReference type="ARBA" id="ARBA00070152"/>
    </source>
</evidence>
<dbReference type="AlphaFoldDB" id="A0A1W6LCA2"/>
<dbReference type="Pfam" id="PF00072">
    <property type="entry name" value="Response_reg"/>
    <property type="match status" value="2"/>
</dbReference>
<dbReference type="SUPFAM" id="SSF47384">
    <property type="entry name" value="Homodimeric domain of signal transducing histidine kinase"/>
    <property type="match status" value="1"/>
</dbReference>
<keyword evidence="7 19" id="KW-0812">Transmembrane</keyword>
<evidence type="ECO:0000256" key="4">
    <source>
        <dbReference type="ARBA" id="ARBA00022475"/>
    </source>
</evidence>
<comment type="catalytic activity">
    <reaction evidence="1">
        <text>ATP + protein L-histidine = ADP + protein N-phospho-L-histidine.</text>
        <dbReference type="EC" id="2.7.13.3"/>
    </reaction>
</comment>
<dbReference type="GO" id="GO:0005886">
    <property type="term" value="C:plasma membrane"/>
    <property type="evidence" value="ECO:0007669"/>
    <property type="project" value="UniProtKB-SubCell"/>
</dbReference>
<name>A0A1W6LCA2_9BURK</name>
<dbReference type="SUPFAM" id="SSF55874">
    <property type="entry name" value="ATPase domain of HSP90 chaperone/DNA topoisomerase II/histidine kinase"/>
    <property type="match status" value="1"/>
</dbReference>
<evidence type="ECO:0000256" key="18">
    <source>
        <dbReference type="SAM" id="MobiDB-lite"/>
    </source>
</evidence>
<dbReference type="CDD" id="cd00082">
    <property type="entry name" value="HisKA"/>
    <property type="match status" value="1"/>
</dbReference>
<evidence type="ECO:0000256" key="12">
    <source>
        <dbReference type="ARBA" id="ARBA00022989"/>
    </source>
</evidence>
<organism evidence="20 21">
    <name type="scientific">Piscinibacter gummiphilus</name>
    <dbReference type="NCBI Taxonomy" id="946333"/>
    <lineage>
        <taxon>Bacteria</taxon>
        <taxon>Pseudomonadati</taxon>
        <taxon>Pseudomonadota</taxon>
        <taxon>Betaproteobacteria</taxon>
        <taxon>Burkholderiales</taxon>
        <taxon>Sphaerotilaceae</taxon>
        <taxon>Piscinibacter</taxon>
    </lineage>
</organism>
<keyword evidence="21" id="KW-1185">Reference proteome</keyword>
<dbReference type="SMART" id="SM00448">
    <property type="entry name" value="REC"/>
    <property type="match status" value="2"/>
</dbReference>
<sequence length="775" mass="84882">MHLRLRSWQIAYAAAALLILLVMGMGEYLGALGTDRFAQSIDIDRLWAQRSASLADLRKLANDANAPANDIFSTREPARERQRLRDATVRFGDGLANAREVFGRHGVESQRELMLQGLTETERAMQSMLEHAEQTLVQFEDGKVEAATRLMAEADRDYTQIQERIRSIGITARTVQKAEFDQLSADVVHYRQLEFVSMGVVTLITLVMLVYGYRLHQRAERAAEVESAHRAELQLAKDAAEAASQAKSQFLANMSHEIRTPMNGVLGMTELLLGTPLNDQQRRFADSAHRSGQALLGVINDILDFSKIESGTFEVESMPFNPCEVAHDVAELLAVQAHAKGLEVICQVGHDLPVRAFGDAARLRQVLMNLLGNAVKFTERGQVVISVNRLPATSAAHQHAALVEFSVSDTGPGISRADQARVFEAFTQADSTRTRRHGGTGLGLTISNELVAMMGGKLQLDSEPGAGSRFWFSLPMRLLPESSPVLTDREASMLHGLEVLVVDDNATNLDILRHQMLAWGLRVETATTGAQALELMMKRPTVHDFAILDVHMPEMNGIALTERIRAIRRLDELRLVMLSSAGLDMPAEGLARLGIARWLAKPVRKSELRRALVELLDQAATPAPQPARTVSITPPPPDAASHHPTPGARILLAEDHVVNQEVAAQMLRMAGYHVQVVGDGQSAVEAIAGGGVELVLMDCLMPVMDGFEATARVRELEEGSGRRLPIVALTANAMKGDVETCLAAGMDDHLAKPFTQQQLITVIERQLKARSRQVG</sequence>
<dbReference type="GO" id="GO:0000155">
    <property type="term" value="F:phosphorelay sensor kinase activity"/>
    <property type="evidence" value="ECO:0007669"/>
    <property type="project" value="InterPro"/>
</dbReference>
<evidence type="ECO:0000256" key="3">
    <source>
        <dbReference type="ARBA" id="ARBA00012438"/>
    </source>
</evidence>
<evidence type="ECO:0000256" key="5">
    <source>
        <dbReference type="ARBA" id="ARBA00022553"/>
    </source>
</evidence>
<dbReference type="SUPFAM" id="SSF52172">
    <property type="entry name" value="CheY-like"/>
    <property type="match status" value="2"/>
</dbReference>
<dbReference type="STRING" id="946333.A4W93_19335"/>
<dbReference type="KEGG" id="rgu:A4W93_19335"/>
<evidence type="ECO:0000256" key="8">
    <source>
        <dbReference type="ARBA" id="ARBA00022729"/>
    </source>
</evidence>
<dbReference type="InterPro" id="IPR003594">
    <property type="entry name" value="HATPase_dom"/>
</dbReference>
<dbReference type="FunFam" id="3.30.565.10:FF:000010">
    <property type="entry name" value="Sensor histidine kinase RcsC"/>
    <property type="match status" value="1"/>
</dbReference>
<dbReference type="InterPro" id="IPR036890">
    <property type="entry name" value="HATPase_C_sf"/>
</dbReference>
<keyword evidence="14" id="KW-0843">Virulence</keyword>
<dbReference type="Proteomes" id="UP000193427">
    <property type="component" value="Chromosome"/>
</dbReference>
<evidence type="ECO:0000256" key="6">
    <source>
        <dbReference type="ARBA" id="ARBA00022679"/>
    </source>
</evidence>
<dbReference type="InterPro" id="IPR011006">
    <property type="entry name" value="CheY-like_superfamily"/>
</dbReference>
<dbReference type="InterPro" id="IPR004358">
    <property type="entry name" value="Sig_transdc_His_kin-like_C"/>
</dbReference>
<keyword evidence="9" id="KW-0547">Nucleotide-binding</keyword>
<evidence type="ECO:0000256" key="15">
    <source>
        <dbReference type="ARBA" id="ARBA00023136"/>
    </source>
</evidence>
<dbReference type="EC" id="2.7.13.3" evidence="3"/>
<dbReference type="InterPro" id="IPR036097">
    <property type="entry name" value="HisK_dim/P_sf"/>
</dbReference>
<dbReference type="Gene3D" id="1.10.287.130">
    <property type="match status" value="1"/>
</dbReference>
<keyword evidence="10" id="KW-0418">Kinase</keyword>
<keyword evidence="8" id="KW-0732">Signal</keyword>
<dbReference type="RefSeq" id="WP_085752174.1">
    <property type="nucleotide sequence ID" value="NZ_BSPR01000006.1"/>
</dbReference>
<keyword evidence="4" id="KW-1003">Cell membrane</keyword>
<keyword evidence="5" id="KW-0597">Phosphoprotein</keyword>
<dbReference type="InterPro" id="IPR003661">
    <property type="entry name" value="HisK_dim/P_dom"/>
</dbReference>
<dbReference type="Pfam" id="PF00512">
    <property type="entry name" value="HisKA"/>
    <property type="match status" value="1"/>
</dbReference>
<evidence type="ECO:0000256" key="1">
    <source>
        <dbReference type="ARBA" id="ARBA00000085"/>
    </source>
</evidence>
<dbReference type="SMART" id="SM00388">
    <property type="entry name" value="HisKA"/>
    <property type="match status" value="1"/>
</dbReference>
<dbReference type="FunFam" id="1.10.287.130:FF:000003">
    <property type="entry name" value="Histidine kinase"/>
    <property type="match status" value="1"/>
</dbReference>
<evidence type="ECO:0000256" key="7">
    <source>
        <dbReference type="ARBA" id="ARBA00022692"/>
    </source>
</evidence>
<keyword evidence="6" id="KW-0808">Transferase</keyword>
<dbReference type="SMART" id="SM00387">
    <property type="entry name" value="HATPase_c"/>
    <property type="match status" value="1"/>
</dbReference>
<protein>
    <recommendedName>
        <fullName evidence="17">Virulence sensor protein BvgS</fullName>
        <ecNumber evidence="3">2.7.13.3</ecNumber>
    </recommendedName>
</protein>
<evidence type="ECO:0000256" key="16">
    <source>
        <dbReference type="ARBA" id="ARBA00058004"/>
    </source>
</evidence>
<keyword evidence="13" id="KW-0902">Two-component regulatory system</keyword>
<evidence type="ECO:0000256" key="10">
    <source>
        <dbReference type="ARBA" id="ARBA00022777"/>
    </source>
</evidence>
<gene>
    <name evidence="20" type="ORF">A4W93_19335</name>
</gene>
<dbReference type="PROSITE" id="PS50110">
    <property type="entry name" value="RESPONSE_REGULATORY"/>
    <property type="match status" value="2"/>
</dbReference>
<dbReference type="OrthoDB" id="5290456at2"/>